<dbReference type="EMBL" id="JABBFZ010000006">
    <property type="protein sequence ID" value="NML31763.1"/>
    <property type="molecule type" value="Genomic_DNA"/>
</dbReference>
<name>A0A7X9ZYW7_9BURK</name>
<dbReference type="InterPro" id="IPR018392">
    <property type="entry name" value="LysM"/>
</dbReference>
<dbReference type="AlphaFoldDB" id="A0A7X9ZYW7"/>
<evidence type="ECO:0000259" key="2">
    <source>
        <dbReference type="Pfam" id="PF04773"/>
    </source>
</evidence>
<gene>
    <name evidence="3" type="ORF">HHL14_13060</name>
</gene>
<dbReference type="Gene3D" id="2.60.120.1440">
    <property type="match status" value="1"/>
</dbReference>
<keyword evidence="4" id="KW-1185">Reference proteome</keyword>
<dbReference type="Proteomes" id="UP000583127">
    <property type="component" value="Unassembled WGS sequence"/>
</dbReference>
<feature type="domain" description="FecR protein" evidence="2">
    <location>
        <begin position="142"/>
        <end position="243"/>
    </location>
</feature>
<feature type="signal peptide" evidence="1">
    <location>
        <begin position="1"/>
        <end position="34"/>
    </location>
</feature>
<evidence type="ECO:0000313" key="4">
    <source>
        <dbReference type="Proteomes" id="UP000583127"/>
    </source>
</evidence>
<protein>
    <submittedName>
        <fullName evidence="3">Peptidase M23</fullName>
    </submittedName>
</protein>
<dbReference type="InterPro" id="IPR006860">
    <property type="entry name" value="FecR"/>
</dbReference>
<sequence>MPVAAPKGRRVAAWLVTACLLLAGATSGGGPAQARDMEGEAGAKLPPAYAIYTTRDGDTLYNIAARYMSDSADWVLLSHLNRVPVPRRMPAGIVLYLPTSRLREDSDATRVFATSGPVEHKLGPGPKLPLQVGETLIEGEHLITGPNGFTTLDLPDGSHVVVSQESELSIEKLRHITLTGATSWIFGLHQGEVEGQVALATRRSDLFQIHSPSVVAGVRGTHFKVDYNVAAQTTAISVLKGAVGVDPLTLDGRSVALVPGMPLDAAEQLLTAGFGNVSPAGGAIGRPVMLLPAPSLVEPGRLQDGKAVTFEVELDEHAAGYHWQISRDARQLDMVRDRRVATSHADFEDLPEGTYFVRIASTDDNGLDGLPSVYAFERRQFELDVSAADCPVTPPLQGPLVREQNGNVEVEDLVAPGSKTWSYYVRLTKAIGIQSYETLKYGC</sequence>
<reference evidence="3 4" key="1">
    <citation type="submission" date="2020-04" db="EMBL/GenBank/DDBJ databases">
        <title>Paraburkholderia sp. G-4-1-8 isolated from soil.</title>
        <authorList>
            <person name="Dahal R.H."/>
        </authorList>
    </citation>
    <scope>NUCLEOTIDE SEQUENCE [LARGE SCALE GENOMIC DNA]</scope>
    <source>
        <strain evidence="3 4">G-4-1-8</strain>
    </source>
</reference>
<accession>A0A7X9ZYW7</accession>
<keyword evidence="1" id="KW-0732">Signal</keyword>
<feature type="chain" id="PRO_5030989097" evidence="1">
    <location>
        <begin position="35"/>
        <end position="443"/>
    </location>
</feature>
<comment type="caution">
    <text evidence="3">The sequence shown here is derived from an EMBL/GenBank/DDBJ whole genome shotgun (WGS) entry which is preliminary data.</text>
</comment>
<evidence type="ECO:0000313" key="3">
    <source>
        <dbReference type="EMBL" id="NML31763.1"/>
    </source>
</evidence>
<evidence type="ECO:0000256" key="1">
    <source>
        <dbReference type="SAM" id="SignalP"/>
    </source>
</evidence>
<dbReference type="InterPro" id="IPR036779">
    <property type="entry name" value="LysM_dom_sf"/>
</dbReference>
<dbReference type="Gene3D" id="3.10.350.10">
    <property type="entry name" value="LysM domain"/>
    <property type="match status" value="1"/>
</dbReference>
<dbReference type="CDD" id="cd00118">
    <property type="entry name" value="LysM"/>
    <property type="match status" value="1"/>
</dbReference>
<proteinExistence type="predicted"/>
<dbReference type="PANTHER" id="PTHR38731">
    <property type="entry name" value="LIPL45-RELATED LIPOPROTEIN-RELATED"/>
    <property type="match status" value="1"/>
</dbReference>
<organism evidence="3 4">
    <name type="scientific">Paraburkholderia antibiotica</name>
    <dbReference type="NCBI Taxonomy" id="2728839"/>
    <lineage>
        <taxon>Bacteria</taxon>
        <taxon>Pseudomonadati</taxon>
        <taxon>Pseudomonadota</taxon>
        <taxon>Betaproteobacteria</taxon>
        <taxon>Burkholderiales</taxon>
        <taxon>Burkholderiaceae</taxon>
        <taxon>Paraburkholderia</taxon>
    </lineage>
</organism>
<dbReference type="Pfam" id="PF04773">
    <property type="entry name" value="FecR"/>
    <property type="match status" value="1"/>
</dbReference>